<proteinExistence type="predicted"/>
<gene>
    <name evidence="2" type="ORF">Voc01_104080</name>
</gene>
<dbReference type="PANTHER" id="PTHR43591">
    <property type="entry name" value="METHYLTRANSFERASE"/>
    <property type="match status" value="1"/>
</dbReference>
<dbReference type="Proteomes" id="UP000635606">
    <property type="component" value="Unassembled WGS sequence"/>
</dbReference>
<protein>
    <recommendedName>
        <fullName evidence="1">Methyltransferase type 11 domain-containing protein</fullName>
    </recommendedName>
</protein>
<dbReference type="InterPro" id="IPR013216">
    <property type="entry name" value="Methyltransf_11"/>
</dbReference>
<dbReference type="AlphaFoldDB" id="A0A8J4EI96"/>
<dbReference type="GO" id="GO:0008757">
    <property type="term" value="F:S-adenosylmethionine-dependent methyltransferase activity"/>
    <property type="evidence" value="ECO:0007669"/>
    <property type="project" value="InterPro"/>
</dbReference>
<organism evidence="2 3">
    <name type="scientific">Virgisporangium ochraceum</name>
    <dbReference type="NCBI Taxonomy" id="65505"/>
    <lineage>
        <taxon>Bacteria</taxon>
        <taxon>Bacillati</taxon>
        <taxon>Actinomycetota</taxon>
        <taxon>Actinomycetes</taxon>
        <taxon>Micromonosporales</taxon>
        <taxon>Micromonosporaceae</taxon>
        <taxon>Virgisporangium</taxon>
    </lineage>
</organism>
<dbReference type="RefSeq" id="WP_203935250.1">
    <property type="nucleotide sequence ID" value="NZ_BOPH01000160.1"/>
</dbReference>
<dbReference type="PANTHER" id="PTHR43591:SF24">
    <property type="entry name" value="2-METHOXY-6-POLYPRENYL-1,4-BENZOQUINOL METHYLASE, MITOCHONDRIAL"/>
    <property type="match status" value="1"/>
</dbReference>
<dbReference type="EMBL" id="BOPH01000160">
    <property type="protein sequence ID" value="GIJ75491.1"/>
    <property type="molecule type" value="Genomic_DNA"/>
</dbReference>
<keyword evidence="3" id="KW-1185">Reference proteome</keyword>
<dbReference type="Pfam" id="PF08241">
    <property type="entry name" value="Methyltransf_11"/>
    <property type="match status" value="1"/>
</dbReference>
<evidence type="ECO:0000259" key="1">
    <source>
        <dbReference type="Pfam" id="PF08241"/>
    </source>
</evidence>
<reference evidence="2" key="1">
    <citation type="submission" date="2021-01" db="EMBL/GenBank/DDBJ databases">
        <title>Whole genome shotgun sequence of Virgisporangium ochraceum NBRC 16418.</title>
        <authorList>
            <person name="Komaki H."/>
            <person name="Tamura T."/>
        </authorList>
    </citation>
    <scope>NUCLEOTIDE SEQUENCE</scope>
    <source>
        <strain evidence="2">NBRC 16418</strain>
    </source>
</reference>
<evidence type="ECO:0000313" key="2">
    <source>
        <dbReference type="EMBL" id="GIJ75491.1"/>
    </source>
</evidence>
<evidence type="ECO:0000313" key="3">
    <source>
        <dbReference type="Proteomes" id="UP000635606"/>
    </source>
</evidence>
<feature type="domain" description="Methyltransferase type 11" evidence="1">
    <location>
        <begin position="56"/>
        <end position="150"/>
    </location>
</feature>
<accession>A0A8J4EI96</accession>
<dbReference type="CDD" id="cd02440">
    <property type="entry name" value="AdoMet_MTases"/>
    <property type="match status" value="1"/>
</dbReference>
<dbReference type="InterPro" id="IPR029063">
    <property type="entry name" value="SAM-dependent_MTases_sf"/>
</dbReference>
<dbReference type="Gene3D" id="3.40.50.150">
    <property type="entry name" value="Vaccinia Virus protein VP39"/>
    <property type="match status" value="1"/>
</dbReference>
<sequence>MSHVETNEAHWDVLADAYAVHARRLWAQTAPTWGNFAASQSRVPMLPADVAGADVLELGCGTGYVSAWAARAGGEPVGLDISARQLATAQRMQQEFGLSFPLVQADAEHVPFPDASFDLVISEYGASIWCDPYRWIPEAARVLRPRGRLTFLRNSTLLMLCEPEVGAASDRLLRPQAGLHRISWESDPGVEFHLGHGDWIRLLRTAGFDIEDMIELFAPEDSQTDDDVETVQWARCWPVEEVWFARRRP</sequence>
<dbReference type="SUPFAM" id="SSF53335">
    <property type="entry name" value="S-adenosyl-L-methionine-dependent methyltransferases"/>
    <property type="match status" value="1"/>
</dbReference>
<comment type="caution">
    <text evidence="2">The sequence shown here is derived from an EMBL/GenBank/DDBJ whole genome shotgun (WGS) entry which is preliminary data.</text>
</comment>
<name>A0A8J4EI96_9ACTN</name>